<name>A0A286RGD1_9BACT</name>
<keyword evidence="1" id="KW-0732">Signal</keyword>
<dbReference type="OrthoDB" id="238431at2"/>
<proteinExistence type="predicted"/>
<evidence type="ECO:0000256" key="1">
    <source>
        <dbReference type="SAM" id="SignalP"/>
    </source>
</evidence>
<organism evidence="2 3">
    <name type="scientific">Thermogutta terrifontis</name>
    <dbReference type="NCBI Taxonomy" id="1331910"/>
    <lineage>
        <taxon>Bacteria</taxon>
        <taxon>Pseudomonadati</taxon>
        <taxon>Planctomycetota</taxon>
        <taxon>Planctomycetia</taxon>
        <taxon>Pirellulales</taxon>
        <taxon>Thermoguttaceae</taxon>
        <taxon>Thermogutta</taxon>
    </lineage>
</organism>
<dbReference type="RefSeq" id="WP_095415199.1">
    <property type="nucleotide sequence ID" value="NZ_CP018477.1"/>
</dbReference>
<dbReference type="AlphaFoldDB" id="A0A286RGD1"/>
<feature type="chain" id="PRO_5013148969" evidence="1">
    <location>
        <begin position="28"/>
        <end position="493"/>
    </location>
</feature>
<gene>
    <name evidence="2" type="ORF">THTE_2419</name>
</gene>
<sequence>MIHQRTIVRALTFFVAFVGVVMACARADDKARPGDGKEVTPVFAVRTLYAPGHFGNSYEVMGENEMREMLQEALFWGFNRYADWFDMEDCSDPFSAKREYQLGHALWERKKAHFLAAQKLGLACGLVITPNHVYVDQCRADWLATTNAKIFGQLICPSIPEARRVILRNYENLFADLAASGVRLSTLVAAPYDFGGCACEKCRPWILTFAKLSREIYEIGRKYHPELRMEMIGWWWQPEEHQLFATWCEEHAPGWVGQMYLHIPYGQTDVASVPLPQGCARSAFVHIGYADQAAPRDVYGHLGSVIAPARLEKTVRDLAGHGCQGVMAYSEGVFDDVNKAILAGLASGRYSSTDEALRAYAVRYLGASDDNAAEWVAWLKLWGRPFEVDVAAAEKTLEQLLPADWERNWRVVQWRYKCELLKYHHEVMREKEWNPKRVAAAEQFFATQEELQRKVWGIGPLRHIFARRFTPLPWYGSWAEFQKKQASAISDQQ</sequence>
<dbReference type="PROSITE" id="PS51257">
    <property type="entry name" value="PROKAR_LIPOPROTEIN"/>
    <property type="match status" value="1"/>
</dbReference>
<reference evidence="2 3" key="1">
    <citation type="journal article" name="Front. Microbiol.">
        <title>Sugar Metabolism of the First Thermophilic Planctomycete Thermogutta terrifontis: Comparative Genomic and Transcriptomic Approaches.</title>
        <authorList>
            <person name="Elcheninov A.G."/>
            <person name="Menzel P."/>
            <person name="Gudbergsdottir S.R."/>
            <person name="Slesarev A.I."/>
            <person name="Kadnikov V.V."/>
            <person name="Krogh A."/>
            <person name="Bonch-Osmolovskaya E.A."/>
            <person name="Peng X."/>
            <person name="Kublanov I.V."/>
        </authorList>
    </citation>
    <scope>NUCLEOTIDE SEQUENCE [LARGE SCALE GENOMIC DNA]</scope>
    <source>
        <strain evidence="2 3">R1</strain>
    </source>
</reference>
<evidence type="ECO:0000313" key="2">
    <source>
        <dbReference type="EMBL" id="ASV75021.1"/>
    </source>
</evidence>
<evidence type="ECO:0000313" key="3">
    <source>
        <dbReference type="Proteomes" id="UP000215086"/>
    </source>
</evidence>
<dbReference type="EMBL" id="CP018477">
    <property type="protein sequence ID" value="ASV75021.1"/>
    <property type="molecule type" value="Genomic_DNA"/>
</dbReference>
<protein>
    <submittedName>
        <fullName evidence="2">Uncharacterized protein</fullName>
    </submittedName>
</protein>
<keyword evidence="3" id="KW-1185">Reference proteome</keyword>
<dbReference type="KEGG" id="ttf:THTE_2419"/>
<accession>A0A286RGD1</accession>
<dbReference type="Proteomes" id="UP000215086">
    <property type="component" value="Chromosome"/>
</dbReference>
<feature type="signal peptide" evidence="1">
    <location>
        <begin position="1"/>
        <end position="27"/>
    </location>
</feature>